<evidence type="ECO:0000313" key="2">
    <source>
        <dbReference type="Proteomes" id="UP000215086"/>
    </source>
</evidence>
<dbReference type="SUPFAM" id="SSF55486">
    <property type="entry name" value="Metalloproteases ('zincins'), catalytic domain"/>
    <property type="match status" value="1"/>
</dbReference>
<gene>
    <name evidence="1" type="ORF">THTE_0459</name>
</gene>
<dbReference type="Pfam" id="PF06262">
    <property type="entry name" value="Zincin_1"/>
    <property type="match status" value="1"/>
</dbReference>
<accession>A0A286RAT4</accession>
<dbReference type="EMBL" id="CP018477">
    <property type="protein sequence ID" value="ASV73061.1"/>
    <property type="molecule type" value="Genomic_DNA"/>
</dbReference>
<keyword evidence="2" id="KW-1185">Reference proteome</keyword>
<evidence type="ECO:0008006" key="3">
    <source>
        <dbReference type="Google" id="ProtNLM"/>
    </source>
</evidence>
<sequence length="134" mass="15653">MDKDTRKWFDSLLEEVIETLPRLVRNAMNEVALYVEDHPSRKVMEELNISDPRDLWGLFTGVPIQEKESHWLGGPPRLPDRVTIYREGLLWSAVTPEGTIDPEKLKEQIRKTILHEYGHYFGMTEDELEELGYG</sequence>
<organism evidence="1 2">
    <name type="scientific">Thermogutta terrifontis</name>
    <dbReference type="NCBI Taxonomy" id="1331910"/>
    <lineage>
        <taxon>Bacteria</taxon>
        <taxon>Pseudomonadati</taxon>
        <taxon>Planctomycetota</taxon>
        <taxon>Planctomycetia</taxon>
        <taxon>Pirellulales</taxon>
        <taxon>Thermoguttaceae</taxon>
        <taxon>Thermogutta</taxon>
    </lineage>
</organism>
<dbReference type="KEGG" id="ttf:THTE_0459"/>
<dbReference type="Gene3D" id="3.30.2010.20">
    <property type="match status" value="1"/>
</dbReference>
<dbReference type="AlphaFoldDB" id="A0A286RAT4"/>
<name>A0A286RAT4_9BACT</name>
<dbReference type="InterPro" id="IPR038555">
    <property type="entry name" value="Zincin_1_sf"/>
</dbReference>
<dbReference type="CDD" id="cd12952">
    <property type="entry name" value="MMP_ACEL2062"/>
    <property type="match status" value="1"/>
</dbReference>
<proteinExistence type="predicted"/>
<dbReference type="InterPro" id="IPR010428">
    <property type="entry name" value="Zincin_1"/>
</dbReference>
<reference evidence="1 2" key="1">
    <citation type="journal article" name="Front. Microbiol.">
        <title>Sugar Metabolism of the First Thermophilic Planctomycete Thermogutta terrifontis: Comparative Genomic and Transcriptomic Approaches.</title>
        <authorList>
            <person name="Elcheninov A.G."/>
            <person name="Menzel P."/>
            <person name="Gudbergsdottir S.R."/>
            <person name="Slesarev A.I."/>
            <person name="Kadnikov V.V."/>
            <person name="Krogh A."/>
            <person name="Bonch-Osmolovskaya E.A."/>
            <person name="Peng X."/>
            <person name="Kublanov I.V."/>
        </authorList>
    </citation>
    <scope>NUCLEOTIDE SEQUENCE [LARGE SCALE GENOMIC DNA]</scope>
    <source>
        <strain evidence="1 2">R1</strain>
    </source>
</reference>
<dbReference type="Proteomes" id="UP000215086">
    <property type="component" value="Chromosome"/>
</dbReference>
<dbReference type="RefSeq" id="WP_095413788.1">
    <property type="nucleotide sequence ID" value="NZ_CP018477.1"/>
</dbReference>
<evidence type="ECO:0000313" key="1">
    <source>
        <dbReference type="EMBL" id="ASV73061.1"/>
    </source>
</evidence>
<protein>
    <recommendedName>
        <fullName evidence="3">Acetylglutamate kinase</fullName>
    </recommendedName>
</protein>
<dbReference type="OrthoDB" id="9806895at2"/>